<evidence type="ECO:0000313" key="9">
    <source>
        <dbReference type="EMBL" id="HIW00873.1"/>
    </source>
</evidence>
<keyword evidence="6" id="KW-0813">Transport</keyword>
<evidence type="ECO:0000256" key="7">
    <source>
        <dbReference type="SAM" id="Phobius"/>
    </source>
</evidence>
<dbReference type="InterPro" id="IPR002898">
    <property type="entry name" value="MotA_ExbB_proton_chnl"/>
</dbReference>
<proteinExistence type="inferred from homology"/>
<dbReference type="Pfam" id="PF01618">
    <property type="entry name" value="MotA_ExbB"/>
    <property type="match status" value="1"/>
</dbReference>
<evidence type="ECO:0000256" key="5">
    <source>
        <dbReference type="ARBA" id="ARBA00023136"/>
    </source>
</evidence>
<keyword evidence="5 7" id="KW-0472">Membrane</keyword>
<gene>
    <name evidence="9" type="ORF">H9894_06755</name>
</gene>
<feature type="transmembrane region" description="Helical" evidence="7">
    <location>
        <begin position="6"/>
        <end position="33"/>
    </location>
</feature>
<dbReference type="Proteomes" id="UP000886752">
    <property type="component" value="Unassembled WGS sequence"/>
</dbReference>
<keyword evidence="6" id="KW-0653">Protein transport</keyword>
<dbReference type="PANTHER" id="PTHR30625:SF11">
    <property type="entry name" value="MOTA_TOLQ_EXBB PROTON CHANNEL DOMAIN-CONTAINING PROTEIN"/>
    <property type="match status" value="1"/>
</dbReference>
<feature type="transmembrane region" description="Helical" evidence="7">
    <location>
        <begin position="145"/>
        <end position="170"/>
    </location>
</feature>
<reference evidence="9" key="2">
    <citation type="submission" date="2021-04" db="EMBL/GenBank/DDBJ databases">
        <authorList>
            <person name="Gilroy R."/>
        </authorList>
    </citation>
    <scope>NUCLEOTIDE SEQUENCE</scope>
    <source>
        <strain evidence="9">ChiHecec2B26-446</strain>
    </source>
</reference>
<dbReference type="PANTHER" id="PTHR30625">
    <property type="entry name" value="PROTEIN TOLQ"/>
    <property type="match status" value="1"/>
</dbReference>
<evidence type="ECO:0000256" key="1">
    <source>
        <dbReference type="ARBA" id="ARBA00004651"/>
    </source>
</evidence>
<sequence>MTLASVYASIGQAGVALIVLALVGVYLVVRTYFYLRLVRKRFRLDYFRLEKAGAGAIYKIHDNPVLAIVHEIVTSPNAATMDVKSEVSYRFHRNFESIFRNLSWIRFISVVAPLLGLLGTVLGMLTVFKVISTNAAPDATMLAAGIWEALITTVMGLTVAIPMLMFHYYLKLFLKGYYIQTVECTTRIMAREGLVKKRPAQAGGTGQGAREADNA</sequence>
<evidence type="ECO:0000256" key="4">
    <source>
        <dbReference type="ARBA" id="ARBA00022989"/>
    </source>
</evidence>
<comment type="similarity">
    <text evidence="6">Belongs to the exbB/tolQ family.</text>
</comment>
<feature type="transmembrane region" description="Helical" evidence="7">
    <location>
        <begin position="103"/>
        <end position="125"/>
    </location>
</feature>
<dbReference type="EMBL" id="DXHV01000063">
    <property type="protein sequence ID" value="HIW00873.1"/>
    <property type="molecule type" value="Genomic_DNA"/>
</dbReference>
<reference evidence="9" key="1">
    <citation type="journal article" date="2021" name="PeerJ">
        <title>Extensive microbial diversity within the chicken gut microbiome revealed by metagenomics and culture.</title>
        <authorList>
            <person name="Gilroy R."/>
            <person name="Ravi A."/>
            <person name="Getino M."/>
            <person name="Pursley I."/>
            <person name="Horton D.L."/>
            <person name="Alikhan N.F."/>
            <person name="Baker D."/>
            <person name="Gharbi K."/>
            <person name="Hall N."/>
            <person name="Watson M."/>
            <person name="Adriaenssens E.M."/>
            <person name="Foster-Nyarko E."/>
            <person name="Jarju S."/>
            <person name="Secka A."/>
            <person name="Antonio M."/>
            <person name="Oren A."/>
            <person name="Chaudhuri R.R."/>
            <person name="La Ragione R."/>
            <person name="Hildebrand F."/>
            <person name="Pallen M.J."/>
        </authorList>
    </citation>
    <scope>NUCLEOTIDE SEQUENCE</scope>
    <source>
        <strain evidence="9">ChiHecec2B26-446</strain>
    </source>
</reference>
<keyword evidence="3 7" id="KW-0812">Transmembrane</keyword>
<dbReference type="GO" id="GO:0017038">
    <property type="term" value="P:protein import"/>
    <property type="evidence" value="ECO:0007669"/>
    <property type="project" value="TreeGrafter"/>
</dbReference>
<accession>A0A9D1TPN7</accession>
<dbReference type="GO" id="GO:0005886">
    <property type="term" value="C:plasma membrane"/>
    <property type="evidence" value="ECO:0007669"/>
    <property type="project" value="UniProtKB-SubCell"/>
</dbReference>
<comment type="caution">
    <text evidence="9">The sequence shown here is derived from an EMBL/GenBank/DDBJ whole genome shotgun (WGS) entry which is preliminary data.</text>
</comment>
<evidence type="ECO:0000256" key="6">
    <source>
        <dbReference type="RuleBase" id="RU004057"/>
    </source>
</evidence>
<evidence type="ECO:0000256" key="3">
    <source>
        <dbReference type="ARBA" id="ARBA00022692"/>
    </source>
</evidence>
<protein>
    <submittedName>
        <fullName evidence="9">MotA/TolQ/ExbB proton channel family protein</fullName>
    </submittedName>
</protein>
<evidence type="ECO:0000256" key="2">
    <source>
        <dbReference type="ARBA" id="ARBA00022475"/>
    </source>
</evidence>
<name>A0A9D1TPN7_9BACT</name>
<feature type="domain" description="MotA/TolQ/ExbB proton channel" evidence="8">
    <location>
        <begin position="77"/>
        <end position="172"/>
    </location>
</feature>
<keyword evidence="4 7" id="KW-1133">Transmembrane helix</keyword>
<evidence type="ECO:0000313" key="10">
    <source>
        <dbReference type="Proteomes" id="UP000886752"/>
    </source>
</evidence>
<evidence type="ECO:0000259" key="8">
    <source>
        <dbReference type="Pfam" id="PF01618"/>
    </source>
</evidence>
<keyword evidence="2" id="KW-1003">Cell membrane</keyword>
<dbReference type="InterPro" id="IPR050790">
    <property type="entry name" value="ExbB/TolQ_transport"/>
</dbReference>
<comment type="subcellular location">
    <subcellularLocation>
        <location evidence="1">Cell membrane</location>
        <topology evidence="1">Multi-pass membrane protein</topology>
    </subcellularLocation>
    <subcellularLocation>
        <location evidence="6">Membrane</location>
        <topology evidence="6">Multi-pass membrane protein</topology>
    </subcellularLocation>
</comment>
<dbReference type="AlphaFoldDB" id="A0A9D1TPN7"/>
<organism evidence="9 10">
    <name type="scientific">Candidatus Desulfovibrio intestinipullorum</name>
    <dbReference type="NCBI Taxonomy" id="2838536"/>
    <lineage>
        <taxon>Bacteria</taxon>
        <taxon>Pseudomonadati</taxon>
        <taxon>Thermodesulfobacteriota</taxon>
        <taxon>Desulfovibrionia</taxon>
        <taxon>Desulfovibrionales</taxon>
        <taxon>Desulfovibrionaceae</taxon>
        <taxon>Desulfovibrio</taxon>
    </lineage>
</organism>